<dbReference type="Proteomes" id="UP000265619">
    <property type="component" value="Unassembled WGS sequence"/>
</dbReference>
<dbReference type="PANTHER" id="PTHR30603">
    <property type="entry name" value="RNA POLYMERASE SIGMA FACTOR RPO"/>
    <property type="match status" value="1"/>
</dbReference>
<dbReference type="InterPro" id="IPR014284">
    <property type="entry name" value="RNA_pol_sigma-70_dom"/>
</dbReference>
<evidence type="ECO:0000256" key="4">
    <source>
        <dbReference type="ARBA" id="ARBA00023163"/>
    </source>
</evidence>
<dbReference type="Pfam" id="PF04542">
    <property type="entry name" value="Sigma70_r2"/>
    <property type="match status" value="1"/>
</dbReference>
<evidence type="ECO:0000256" key="2">
    <source>
        <dbReference type="ARBA" id="ARBA00023082"/>
    </source>
</evidence>
<dbReference type="OrthoDB" id="9809557at2"/>
<dbReference type="InterPro" id="IPR036388">
    <property type="entry name" value="WH-like_DNA-bd_sf"/>
</dbReference>
<dbReference type="InterPro" id="IPR050239">
    <property type="entry name" value="Sigma-70_RNA_pol_init_factors"/>
</dbReference>
<dbReference type="Pfam" id="PF00140">
    <property type="entry name" value="Sigma70_r1_2"/>
    <property type="match status" value="1"/>
</dbReference>
<gene>
    <name evidence="7" type="ORF">D3H34_19075</name>
</gene>
<proteinExistence type="predicted"/>
<dbReference type="SUPFAM" id="SSF88946">
    <property type="entry name" value="Sigma2 domain of RNA polymerase sigma factors"/>
    <property type="match status" value="1"/>
</dbReference>
<dbReference type="PANTHER" id="PTHR30603:SF67">
    <property type="entry name" value="RNA POLYMERASE SIGMA FACTOR RPOS"/>
    <property type="match status" value="1"/>
</dbReference>
<keyword evidence="1" id="KW-0805">Transcription regulation</keyword>
<evidence type="ECO:0000256" key="5">
    <source>
        <dbReference type="SAM" id="MobiDB-lite"/>
    </source>
</evidence>
<dbReference type="InterPro" id="IPR000943">
    <property type="entry name" value="RNA_pol_sigma70"/>
</dbReference>
<dbReference type="GO" id="GO:0006352">
    <property type="term" value="P:DNA-templated transcription initiation"/>
    <property type="evidence" value="ECO:0007669"/>
    <property type="project" value="InterPro"/>
</dbReference>
<dbReference type="GO" id="GO:0003677">
    <property type="term" value="F:DNA binding"/>
    <property type="evidence" value="ECO:0007669"/>
    <property type="project" value="UniProtKB-KW"/>
</dbReference>
<sequence length="357" mass="39027">MAASRPRRTLPVRGLAGQGSPSSRSNGGRNGHQDGDDESLNADFLSDDPAGGPSIPSEPSASPGNTSAEVMGGEGADALTIYLRQVRRTELFTPAEEYATACAARAGDFAARQSMIEHNLRLVVNIAKNYLGRGMPLSDLIEEGNLGLMHAITKFEPERGFRFSTYATWWIRQSVERAVITQARAIRLPVHVVRELQQVLRARRTLEGDAQFLASRPEGVRVEDVAALLGREVQAVADLLALAEAPRSLDAGDARGEDGFTLADTVASDDEQGNPAGVTHTHEVERLLDEWVHALNAREREVLEGRYGLHDREPETLEVLSVRLGLTRERVRQIQNEALAKMRKQLARSGVGRDALF</sequence>
<organism evidence="7 8">
    <name type="scientific">Acidovorax cavernicola</name>
    <dbReference type="NCBI Taxonomy" id="1675792"/>
    <lineage>
        <taxon>Bacteria</taxon>
        <taxon>Pseudomonadati</taxon>
        <taxon>Pseudomonadota</taxon>
        <taxon>Betaproteobacteria</taxon>
        <taxon>Burkholderiales</taxon>
        <taxon>Comamonadaceae</taxon>
        <taxon>Acidovorax</taxon>
    </lineage>
</organism>
<keyword evidence="8" id="KW-1185">Reference proteome</keyword>
<evidence type="ECO:0000313" key="8">
    <source>
        <dbReference type="Proteomes" id="UP000265619"/>
    </source>
</evidence>
<dbReference type="RefSeq" id="WP_119555813.1">
    <property type="nucleotide sequence ID" value="NZ_QXMN01000024.1"/>
</dbReference>
<dbReference type="NCBIfam" id="TIGR02937">
    <property type="entry name" value="sigma70-ECF"/>
    <property type="match status" value="1"/>
</dbReference>
<dbReference type="InterPro" id="IPR013325">
    <property type="entry name" value="RNA_pol_sigma_r2"/>
</dbReference>
<evidence type="ECO:0000256" key="3">
    <source>
        <dbReference type="ARBA" id="ARBA00023125"/>
    </source>
</evidence>
<dbReference type="AlphaFoldDB" id="A0A9X8D306"/>
<keyword evidence="3" id="KW-0238">DNA-binding</keyword>
<evidence type="ECO:0000259" key="6">
    <source>
        <dbReference type="PROSITE" id="PS00715"/>
    </source>
</evidence>
<dbReference type="PRINTS" id="PR00046">
    <property type="entry name" value="SIGMA70FCT"/>
</dbReference>
<dbReference type="Gene3D" id="1.10.10.10">
    <property type="entry name" value="Winged helix-like DNA-binding domain superfamily/Winged helix DNA-binding domain"/>
    <property type="match status" value="1"/>
</dbReference>
<keyword evidence="2" id="KW-0731">Sigma factor</keyword>
<dbReference type="Gene3D" id="1.10.601.10">
    <property type="entry name" value="RNA Polymerase Primary Sigma Factor"/>
    <property type="match status" value="1"/>
</dbReference>
<name>A0A9X8D306_9BURK</name>
<dbReference type="InterPro" id="IPR009042">
    <property type="entry name" value="RNA_pol_sigma70_r1_2"/>
</dbReference>
<comment type="caution">
    <text evidence="7">The sequence shown here is derived from an EMBL/GenBank/DDBJ whole genome shotgun (WGS) entry which is preliminary data.</text>
</comment>
<dbReference type="EMBL" id="QXMN01000024">
    <property type="protein sequence ID" value="RIX77594.1"/>
    <property type="molecule type" value="Genomic_DNA"/>
</dbReference>
<dbReference type="Pfam" id="PF04545">
    <property type="entry name" value="Sigma70_r4"/>
    <property type="match status" value="1"/>
</dbReference>
<evidence type="ECO:0000256" key="1">
    <source>
        <dbReference type="ARBA" id="ARBA00023015"/>
    </source>
</evidence>
<dbReference type="SUPFAM" id="SSF88659">
    <property type="entry name" value="Sigma3 and sigma4 domains of RNA polymerase sigma factors"/>
    <property type="match status" value="1"/>
</dbReference>
<accession>A0A9X8D306</accession>
<dbReference type="CDD" id="cd06171">
    <property type="entry name" value="Sigma70_r4"/>
    <property type="match status" value="1"/>
</dbReference>
<feature type="region of interest" description="Disordered" evidence="5">
    <location>
        <begin position="1"/>
        <end position="71"/>
    </location>
</feature>
<dbReference type="PROSITE" id="PS00715">
    <property type="entry name" value="SIGMA70_1"/>
    <property type="match status" value="1"/>
</dbReference>
<feature type="compositionally biased region" description="Polar residues" evidence="5">
    <location>
        <begin position="57"/>
        <end position="68"/>
    </location>
</feature>
<dbReference type="InterPro" id="IPR007630">
    <property type="entry name" value="RNA_pol_sigma70_r4"/>
</dbReference>
<dbReference type="GO" id="GO:0016987">
    <property type="term" value="F:sigma factor activity"/>
    <property type="evidence" value="ECO:0007669"/>
    <property type="project" value="UniProtKB-KW"/>
</dbReference>
<feature type="compositionally biased region" description="Basic residues" evidence="5">
    <location>
        <begin position="1"/>
        <end position="10"/>
    </location>
</feature>
<feature type="domain" description="RNA polymerase sigma-70" evidence="6">
    <location>
        <begin position="139"/>
        <end position="152"/>
    </location>
</feature>
<protein>
    <submittedName>
        <fullName evidence="7">Sigma-70 family RNA polymerase sigma factor</fullName>
    </submittedName>
</protein>
<dbReference type="InterPro" id="IPR007627">
    <property type="entry name" value="RNA_pol_sigma70_r2"/>
</dbReference>
<evidence type="ECO:0000313" key="7">
    <source>
        <dbReference type="EMBL" id="RIX77594.1"/>
    </source>
</evidence>
<keyword evidence="4" id="KW-0804">Transcription</keyword>
<reference evidence="7 8" key="1">
    <citation type="submission" date="2018-09" db="EMBL/GenBank/DDBJ databases">
        <title>Acidovorax cavernicola nov. sp. isolated from Gruta de las Maravillas (Aracena, Spain).</title>
        <authorList>
            <person name="Jurado V."/>
            <person name="Gutierrez-Patricio S."/>
            <person name="Gonzalez-Pimentel J.L."/>
            <person name="Miller A.Z."/>
            <person name="Laiz L."/>
            <person name="Saiz-Jimenez C."/>
        </authorList>
    </citation>
    <scope>NUCLEOTIDE SEQUENCE [LARGE SCALE GENOMIC DNA]</scope>
    <source>
        <strain evidence="7 8">1011MAR4D40.2</strain>
    </source>
</reference>
<dbReference type="InterPro" id="IPR013324">
    <property type="entry name" value="RNA_pol_sigma_r3/r4-like"/>
</dbReference>